<evidence type="ECO:0000313" key="3">
    <source>
        <dbReference type="Proteomes" id="UP000281406"/>
    </source>
</evidence>
<accession>A0A3N0XEX5</accession>
<evidence type="ECO:0000256" key="1">
    <source>
        <dbReference type="SAM" id="MobiDB-lite"/>
    </source>
</evidence>
<name>A0A3N0XEX5_ANAGA</name>
<feature type="region of interest" description="Disordered" evidence="1">
    <location>
        <begin position="1"/>
        <end position="75"/>
    </location>
</feature>
<keyword evidence="3" id="KW-1185">Reference proteome</keyword>
<comment type="caution">
    <text evidence="2">The sequence shown here is derived from an EMBL/GenBank/DDBJ whole genome shotgun (WGS) entry which is preliminary data.</text>
</comment>
<sequence>MSVLEEYERAPKRLKVSAEDEEELEEGEESDSASAGLMGDDEEDEGQSRARWSSADRKSRRSQKEKTDRYNGFSILPRANGSAAKETHEAIQQLQISMVRFICTVSMFTAVFRPAVLLCGRSLSDDVLRCFVCCASGSDQTQSLNQQKNSSL</sequence>
<organism evidence="2 3">
    <name type="scientific">Anabarilius grahami</name>
    <name type="common">Kanglang fish</name>
    <name type="synonym">Barilius grahami</name>
    <dbReference type="NCBI Taxonomy" id="495550"/>
    <lineage>
        <taxon>Eukaryota</taxon>
        <taxon>Metazoa</taxon>
        <taxon>Chordata</taxon>
        <taxon>Craniata</taxon>
        <taxon>Vertebrata</taxon>
        <taxon>Euteleostomi</taxon>
        <taxon>Actinopterygii</taxon>
        <taxon>Neopterygii</taxon>
        <taxon>Teleostei</taxon>
        <taxon>Ostariophysi</taxon>
        <taxon>Cypriniformes</taxon>
        <taxon>Xenocyprididae</taxon>
        <taxon>Xenocypridinae</taxon>
        <taxon>Xenocypridinae incertae sedis</taxon>
        <taxon>Anabarilius</taxon>
    </lineage>
</organism>
<dbReference type="AlphaFoldDB" id="A0A3N0XEX5"/>
<reference evidence="2 3" key="1">
    <citation type="submission" date="2018-10" db="EMBL/GenBank/DDBJ databases">
        <title>Genome assembly for a Yunnan-Guizhou Plateau 3E fish, Anabarilius grahami (Regan), and its evolutionary and genetic applications.</title>
        <authorList>
            <person name="Jiang W."/>
        </authorList>
    </citation>
    <scope>NUCLEOTIDE SEQUENCE [LARGE SCALE GENOMIC DNA]</scope>
    <source>
        <strain evidence="2">AG-KIZ</strain>
        <tissue evidence="2">Muscle</tissue>
    </source>
</reference>
<feature type="compositionally biased region" description="Basic and acidic residues" evidence="1">
    <location>
        <begin position="1"/>
        <end position="11"/>
    </location>
</feature>
<proteinExistence type="predicted"/>
<feature type="compositionally biased region" description="Basic and acidic residues" evidence="1">
    <location>
        <begin position="54"/>
        <end position="69"/>
    </location>
</feature>
<dbReference type="EMBL" id="RJVU01079719">
    <property type="protein sequence ID" value="ROI15605.1"/>
    <property type="molecule type" value="Genomic_DNA"/>
</dbReference>
<dbReference type="Proteomes" id="UP000281406">
    <property type="component" value="Unassembled WGS sequence"/>
</dbReference>
<protein>
    <submittedName>
        <fullName evidence="2">Uncharacterized protein</fullName>
    </submittedName>
</protein>
<gene>
    <name evidence="2" type="ORF">DPX16_2552</name>
</gene>
<feature type="compositionally biased region" description="Acidic residues" evidence="1">
    <location>
        <begin position="19"/>
        <end position="31"/>
    </location>
</feature>
<evidence type="ECO:0000313" key="2">
    <source>
        <dbReference type="EMBL" id="ROI15605.1"/>
    </source>
</evidence>